<gene>
    <name evidence="2" type="ORF">BB559_007124</name>
</gene>
<dbReference type="SUPFAM" id="SSF103473">
    <property type="entry name" value="MFS general substrate transporter"/>
    <property type="match status" value="1"/>
</dbReference>
<comment type="caution">
    <text evidence="2">The sequence shown here is derived from an EMBL/GenBank/DDBJ whole genome shotgun (WGS) entry which is preliminary data.</text>
</comment>
<keyword evidence="3" id="KW-1185">Reference proteome</keyword>
<protein>
    <recommendedName>
        <fullName evidence="4">Major facilitator superfamily (MFS) profile domain-containing protein</fullName>
    </recommendedName>
</protein>
<evidence type="ECO:0008006" key="4">
    <source>
        <dbReference type="Google" id="ProtNLM"/>
    </source>
</evidence>
<name>A0A2T9XYR1_9FUNG</name>
<proteinExistence type="predicted"/>
<sequence length="101" mass="11544">MGGSVDLEKKVDSVENLETKEVELNLHESLTEEEEKIRKKYLRKVDLRLVPILSLTYIMILIDAGNIGAVLFTDFIPALKLSKVQQGNIVSFYYITLIIFQ</sequence>
<accession>A0A2T9XYR1</accession>
<dbReference type="AlphaFoldDB" id="A0A2T9XYR1"/>
<feature type="transmembrane region" description="Helical" evidence="1">
    <location>
        <begin position="49"/>
        <end position="72"/>
    </location>
</feature>
<dbReference type="Gene3D" id="1.20.1250.20">
    <property type="entry name" value="MFS general substrate transporter like domains"/>
    <property type="match status" value="1"/>
</dbReference>
<evidence type="ECO:0000313" key="2">
    <source>
        <dbReference type="EMBL" id="PVU85246.1"/>
    </source>
</evidence>
<keyword evidence="1" id="KW-1133">Transmembrane helix</keyword>
<reference evidence="2 3" key="1">
    <citation type="journal article" date="2018" name="MBio">
        <title>Comparative Genomics Reveals the Core Gene Toolbox for the Fungus-Insect Symbiosis.</title>
        <authorList>
            <person name="Wang Y."/>
            <person name="Stata M."/>
            <person name="Wang W."/>
            <person name="Stajich J.E."/>
            <person name="White M.M."/>
            <person name="Moncalvo J.M."/>
        </authorList>
    </citation>
    <scope>NUCLEOTIDE SEQUENCE [LARGE SCALE GENOMIC DNA]</scope>
    <source>
        <strain evidence="2 3">AUS-77-4</strain>
    </source>
</reference>
<dbReference type="InterPro" id="IPR036259">
    <property type="entry name" value="MFS_trans_sf"/>
</dbReference>
<dbReference type="OrthoDB" id="19923at2759"/>
<dbReference type="EMBL" id="MBFT01001125">
    <property type="protein sequence ID" value="PVU85246.1"/>
    <property type="molecule type" value="Genomic_DNA"/>
</dbReference>
<evidence type="ECO:0000256" key="1">
    <source>
        <dbReference type="SAM" id="Phobius"/>
    </source>
</evidence>
<dbReference type="Proteomes" id="UP000245699">
    <property type="component" value="Unassembled WGS sequence"/>
</dbReference>
<keyword evidence="1" id="KW-0472">Membrane</keyword>
<keyword evidence="1" id="KW-0812">Transmembrane</keyword>
<organism evidence="2 3">
    <name type="scientific">Furculomyces boomerangus</name>
    <dbReference type="NCBI Taxonomy" id="61424"/>
    <lineage>
        <taxon>Eukaryota</taxon>
        <taxon>Fungi</taxon>
        <taxon>Fungi incertae sedis</taxon>
        <taxon>Zoopagomycota</taxon>
        <taxon>Kickxellomycotina</taxon>
        <taxon>Harpellomycetes</taxon>
        <taxon>Harpellales</taxon>
        <taxon>Harpellaceae</taxon>
        <taxon>Furculomyces</taxon>
    </lineage>
</organism>
<evidence type="ECO:0000313" key="3">
    <source>
        <dbReference type="Proteomes" id="UP000245699"/>
    </source>
</evidence>
<feature type="non-terminal residue" evidence="2">
    <location>
        <position position="101"/>
    </location>
</feature>